<dbReference type="SUPFAM" id="SSF56672">
    <property type="entry name" value="DNA/RNA polymerases"/>
    <property type="match status" value="1"/>
</dbReference>
<accession>A0AAV3PNF0</accession>
<dbReference type="Proteomes" id="UP001454036">
    <property type="component" value="Unassembled WGS sequence"/>
</dbReference>
<dbReference type="InterPro" id="IPR043502">
    <property type="entry name" value="DNA/RNA_pol_sf"/>
</dbReference>
<dbReference type="CDD" id="cd09272">
    <property type="entry name" value="RNase_HI_RT_Ty1"/>
    <property type="match status" value="1"/>
</dbReference>
<keyword evidence="3" id="KW-0472">Membrane</keyword>
<dbReference type="Pfam" id="PF07727">
    <property type="entry name" value="RVT_2"/>
    <property type="match status" value="2"/>
</dbReference>
<feature type="compositionally biased region" description="Low complexity" evidence="1">
    <location>
        <begin position="22"/>
        <end position="41"/>
    </location>
</feature>
<dbReference type="AlphaFoldDB" id="A0AAV3PNF0"/>
<gene>
    <name evidence="3" type="ORF">LIER_43217</name>
</gene>
<keyword evidence="3" id="KW-0812">Transmembrane</keyword>
<dbReference type="InterPro" id="IPR013103">
    <property type="entry name" value="RVT_2"/>
</dbReference>
<feature type="domain" description="Reverse transcriptase Ty1/copia-type" evidence="2">
    <location>
        <begin position="107"/>
        <end position="249"/>
    </location>
</feature>
<proteinExistence type="predicted"/>
<dbReference type="PANTHER" id="PTHR11439">
    <property type="entry name" value="GAG-POL-RELATED RETROTRANSPOSON"/>
    <property type="match status" value="1"/>
</dbReference>
<dbReference type="EMBL" id="BAABME010033553">
    <property type="protein sequence ID" value="GAA0153262.1"/>
    <property type="molecule type" value="Genomic_DNA"/>
</dbReference>
<reference evidence="3 4" key="1">
    <citation type="submission" date="2024-01" db="EMBL/GenBank/DDBJ databases">
        <title>The complete chloroplast genome sequence of Lithospermum erythrorhizon: insights into the phylogenetic relationship among Boraginaceae species and the maternal lineages of purple gromwells.</title>
        <authorList>
            <person name="Okada T."/>
            <person name="Watanabe K."/>
        </authorList>
    </citation>
    <scope>NUCLEOTIDE SEQUENCE [LARGE SCALE GENOMIC DNA]</scope>
</reference>
<evidence type="ECO:0000256" key="1">
    <source>
        <dbReference type="SAM" id="MobiDB-lite"/>
    </source>
</evidence>
<evidence type="ECO:0000259" key="2">
    <source>
        <dbReference type="Pfam" id="PF07727"/>
    </source>
</evidence>
<protein>
    <submittedName>
        <fullName evidence="3">Transmembrane signal receptor</fullName>
    </submittedName>
</protein>
<name>A0AAV3PNF0_LITER</name>
<feature type="region of interest" description="Disordered" evidence="1">
    <location>
        <begin position="1"/>
        <end position="45"/>
    </location>
</feature>
<comment type="caution">
    <text evidence="3">The sequence shown here is derived from an EMBL/GenBank/DDBJ whole genome shotgun (WGS) entry which is preliminary data.</text>
</comment>
<evidence type="ECO:0000313" key="3">
    <source>
        <dbReference type="EMBL" id="GAA0153262.1"/>
    </source>
</evidence>
<keyword evidence="3" id="KW-0675">Receptor</keyword>
<sequence length="516" mass="58425">MATQSTLHHHTTTHTTPQREAIPSSNSSTLSSSPTSISSPSQATPHAQILISRVTTRAQHGIFKPNPKYNLHTQVSISPLPLNPVFALNDHNWKLAMTDEYNALIKNKTWDLVPRPPNVNVIMSMWIFRHKEKSDGSFERHKARLVEDEKTQQIGISCRETFSPVVKPATIRTVLCLALSKKWSIPQLDVKNAFLHGKLQETFYMHLGFRDPAKLNHVCLLKKSLYGLKHAPRAWYQRFADYVSPIGFSYTSSDTLRQSIMTLLSSEFAMKELGSLHYFLGIAVHHHAGGLLLSQKKYAMKIIEKADIQYAVQQICLFMHNPMTDHMNALKRIIRYIQGTLDYGLHLYHSSSSSLISYTDADWAGCPDTRLSTSGYCMFLGNNLISWSSKRQATISRSSAEAEYRGVANVVSESCWLRNLLLELHHPLDKATLVHCDNLSDVYLSCNPVQHQRTKHVEIDIHFLREKVSRGEVRVLHVPSQHQIADIFTKCLPRILFDDFRTSLSVRPPPASTAGV</sequence>
<keyword evidence="4" id="KW-1185">Reference proteome</keyword>
<dbReference type="PANTHER" id="PTHR11439:SF524">
    <property type="entry name" value="RNA-DIRECTED DNA POLYMERASE, PROTEIN KINASE RLK-PELLE-DLSV FAMILY"/>
    <property type="match status" value="1"/>
</dbReference>
<organism evidence="3 4">
    <name type="scientific">Lithospermum erythrorhizon</name>
    <name type="common">Purple gromwell</name>
    <name type="synonym">Lithospermum officinale var. erythrorhizon</name>
    <dbReference type="NCBI Taxonomy" id="34254"/>
    <lineage>
        <taxon>Eukaryota</taxon>
        <taxon>Viridiplantae</taxon>
        <taxon>Streptophyta</taxon>
        <taxon>Embryophyta</taxon>
        <taxon>Tracheophyta</taxon>
        <taxon>Spermatophyta</taxon>
        <taxon>Magnoliopsida</taxon>
        <taxon>eudicotyledons</taxon>
        <taxon>Gunneridae</taxon>
        <taxon>Pentapetalae</taxon>
        <taxon>asterids</taxon>
        <taxon>lamiids</taxon>
        <taxon>Boraginales</taxon>
        <taxon>Boraginaceae</taxon>
        <taxon>Boraginoideae</taxon>
        <taxon>Lithospermeae</taxon>
        <taxon>Lithospermum</taxon>
    </lineage>
</organism>
<evidence type="ECO:0000313" key="4">
    <source>
        <dbReference type="Proteomes" id="UP001454036"/>
    </source>
</evidence>
<feature type="domain" description="Reverse transcriptase Ty1/copia-type" evidence="2">
    <location>
        <begin position="260"/>
        <end position="309"/>
    </location>
</feature>